<proteinExistence type="predicted"/>
<keyword evidence="2" id="KW-1185">Reference proteome</keyword>
<evidence type="ECO:0000313" key="2">
    <source>
        <dbReference type="Proteomes" id="UP000245670"/>
    </source>
</evidence>
<gene>
    <name evidence="1" type="ORF">DIS07_08495</name>
</gene>
<reference evidence="1 2" key="1">
    <citation type="submission" date="2018-05" db="EMBL/GenBank/DDBJ databases">
        <title>Polaribacter aquimarinus sp. nov., isolated from sediment in a sediment of sea.</title>
        <authorList>
            <person name="Lu D."/>
        </authorList>
    </citation>
    <scope>NUCLEOTIDE SEQUENCE [LARGE SCALE GENOMIC DNA]</scope>
    <source>
        <strain evidence="1 2">ZY113</strain>
    </source>
</reference>
<dbReference type="OrthoDB" id="973569at2"/>
<comment type="caution">
    <text evidence="1">The sequence shown here is derived from an EMBL/GenBank/DDBJ whole genome shotgun (WGS) entry which is preliminary data.</text>
</comment>
<dbReference type="Proteomes" id="UP000245670">
    <property type="component" value="Unassembled WGS sequence"/>
</dbReference>
<dbReference type="AlphaFoldDB" id="A0A2U2JA97"/>
<dbReference type="RefSeq" id="WP_109404810.1">
    <property type="nucleotide sequence ID" value="NZ_QFFG01000003.1"/>
</dbReference>
<sequence>MKTNKIIKLSLAVFAFTAIIITSCKSFDKLDDFQLEINTDIFAQQVLVEIFDPSDQNNLQGENVLKVEVMGADANKLVTDAGEDISNLKVVDGAIALAVNPNKNTSKDPVQFMLKISGDNYLTTTIPVILTESDSIATFSANVVNKFSTPKGIDYTSSSKNLSNNMLDSDFTIETTAVKAKTKSVVKVDSGTMFMDENGNNISGSKIESEVVHFSNTDDEALSSFPGGFTPEAITDENGNVDTEAYFQTAGFVSIDMKIGNKEVKQFSKPITITMKVAPDFVNPDTGAPVKAGDEVPIWSYSKDDGKWDYHFKGKVSDDGNGGLEVKYTTTHLSWYNLDFKGRRCRSWTRTNGRWTRTPLAKISLTMNGVSRSNSKRLFTDFVFAGTNQSVSNFSGKTKTFYDGQTFDLRNAPSGRQLQMVVYSGRSRYRKGSVLFKSQAFDGCSGTVNVNMSPIVSQLPNLVNVTVSYKGVCNGTLIAPTIPLYMKTNGYWRYIGYVYRGRVTIRQIELNKPYEFRTYYRGKYYTQTMTFDKTEYINHNYQVPQSLCDKFF</sequence>
<name>A0A2U2JA97_9FLAO</name>
<organism evidence="1 2">
    <name type="scientific">Polaribacter aquimarinus</name>
    <dbReference type="NCBI Taxonomy" id="2100726"/>
    <lineage>
        <taxon>Bacteria</taxon>
        <taxon>Pseudomonadati</taxon>
        <taxon>Bacteroidota</taxon>
        <taxon>Flavobacteriia</taxon>
        <taxon>Flavobacteriales</taxon>
        <taxon>Flavobacteriaceae</taxon>
    </lineage>
</organism>
<dbReference type="PROSITE" id="PS51257">
    <property type="entry name" value="PROKAR_LIPOPROTEIN"/>
    <property type="match status" value="1"/>
</dbReference>
<evidence type="ECO:0008006" key="3">
    <source>
        <dbReference type="Google" id="ProtNLM"/>
    </source>
</evidence>
<dbReference type="EMBL" id="QFFG01000003">
    <property type="protein sequence ID" value="PWG05266.1"/>
    <property type="molecule type" value="Genomic_DNA"/>
</dbReference>
<protein>
    <recommendedName>
        <fullName evidence="3">Lipoprotein</fullName>
    </recommendedName>
</protein>
<evidence type="ECO:0000313" key="1">
    <source>
        <dbReference type="EMBL" id="PWG05266.1"/>
    </source>
</evidence>
<accession>A0A2U2JA97</accession>